<reference evidence="1 2" key="1">
    <citation type="submission" date="2017-09" db="EMBL/GenBank/DDBJ databases">
        <title>Large-scale bioinformatics analysis of Bacillus genomes uncovers conserved roles of natural products in bacterial physiology.</title>
        <authorList>
            <consortium name="Agbiome Team Llc"/>
            <person name="Bleich R.M."/>
            <person name="Grubbs K.J."/>
            <person name="Santa Maria K.C."/>
            <person name="Allen S.E."/>
            <person name="Farag S."/>
            <person name="Shank E.A."/>
            <person name="Bowers A."/>
        </authorList>
    </citation>
    <scope>NUCLEOTIDE SEQUENCE [LARGE SCALE GENOMIC DNA]</scope>
    <source>
        <strain evidence="1 2">AFS094862</strain>
    </source>
</reference>
<proteinExistence type="predicted"/>
<gene>
    <name evidence="1" type="ORF">CON73_31315</name>
</gene>
<dbReference type="Proteomes" id="UP000225320">
    <property type="component" value="Unassembled WGS sequence"/>
</dbReference>
<dbReference type="EMBL" id="NVOI01000199">
    <property type="protein sequence ID" value="PGG78644.1"/>
    <property type="molecule type" value="Genomic_DNA"/>
</dbReference>
<sequence>MFTFVMVVNPHSIATVTAYSSSDVILFRQVTPNNSDSPITVEIQINVPNVAYIEVVQSPLTSEKSKILALLFKDKC</sequence>
<dbReference type="AlphaFoldDB" id="A0A2A7Y7C4"/>
<comment type="caution">
    <text evidence="1">The sequence shown here is derived from an EMBL/GenBank/DDBJ whole genome shotgun (WGS) entry which is preliminary data.</text>
</comment>
<name>A0A2A7Y7C4_9BACI</name>
<protein>
    <recommendedName>
        <fullName evidence="3">Exosporium protein D</fullName>
    </recommendedName>
</protein>
<dbReference type="RefSeq" id="WP_098071762.1">
    <property type="nucleotide sequence ID" value="NZ_NUAZ01000104.1"/>
</dbReference>
<evidence type="ECO:0000313" key="1">
    <source>
        <dbReference type="EMBL" id="PGG78644.1"/>
    </source>
</evidence>
<organism evidence="1 2">
    <name type="scientific">Bacillus toyonensis</name>
    <dbReference type="NCBI Taxonomy" id="155322"/>
    <lineage>
        <taxon>Bacteria</taxon>
        <taxon>Bacillati</taxon>
        <taxon>Bacillota</taxon>
        <taxon>Bacilli</taxon>
        <taxon>Bacillales</taxon>
        <taxon>Bacillaceae</taxon>
        <taxon>Bacillus</taxon>
        <taxon>Bacillus cereus group</taxon>
    </lineage>
</organism>
<accession>A0A2A7Y7C4</accession>
<evidence type="ECO:0000313" key="2">
    <source>
        <dbReference type="Proteomes" id="UP000225320"/>
    </source>
</evidence>
<evidence type="ECO:0008006" key="3">
    <source>
        <dbReference type="Google" id="ProtNLM"/>
    </source>
</evidence>